<dbReference type="InterPro" id="IPR046744">
    <property type="entry name" value="DUF6794"/>
</dbReference>
<organism evidence="2 3">
    <name type="scientific">Solibaculum intestinale</name>
    <dbReference type="NCBI Taxonomy" id="3133165"/>
    <lineage>
        <taxon>Bacteria</taxon>
        <taxon>Bacillati</taxon>
        <taxon>Bacillota</taxon>
        <taxon>Clostridia</taxon>
        <taxon>Eubacteriales</taxon>
        <taxon>Oscillospiraceae</taxon>
        <taxon>Solibaculum</taxon>
    </lineage>
</organism>
<dbReference type="RefSeq" id="WP_349218070.1">
    <property type="nucleotide sequence ID" value="NZ_JBBMFD010000003.1"/>
</dbReference>
<gene>
    <name evidence="2" type="ORF">WMO26_03070</name>
</gene>
<evidence type="ECO:0000259" key="1">
    <source>
        <dbReference type="Pfam" id="PF20594"/>
    </source>
</evidence>
<evidence type="ECO:0000313" key="3">
    <source>
        <dbReference type="Proteomes" id="UP001489509"/>
    </source>
</evidence>
<dbReference type="EMBL" id="JBBMFD010000003">
    <property type="protein sequence ID" value="MEQ2439804.1"/>
    <property type="molecule type" value="Genomic_DNA"/>
</dbReference>
<name>A0ABV1DXR0_9FIRM</name>
<protein>
    <submittedName>
        <fullName evidence="2">DUF6794 domain-containing protein</fullName>
    </submittedName>
</protein>
<keyword evidence="3" id="KW-1185">Reference proteome</keyword>
<sequence length="101" mass="11518">MPTDLYTAICGCFPVLDGWLPEKQRKRLAQMSPNALQAQYKGLLRRIRTSLLGPLGPLSRAFIDDGIREPEDMALLVLLEYHAYRLDLLEAEQRRETDSGM</sequence>
<feature type="domain" description="DUF6794" evidence="1">
    <location>
        <begin position="11"/>
        <end position="84"/>
    </location>
</feature>
<dbReference type="Pfam" id="PF20594">
    <property type="entry name" value="DUF6794"/>
    <property type="match status" value="1"/>
</dbReference>
<proteinExistence type="predicted"/>
<reference evidence="2 3" key="1">
    <citation type="submission" date="2024-03" db="EMBL/GenBank/DDBJ databases">
        <title>Human intestinal bacterial collection.</title>
        <authorList>
            <person name="Pauvert C."/>
            <person name="Hitch T.C.A."/>
            <person name="Clavel T."/>
        </authorList>
    </citation>
    <scope>NUCLEOTIDE SEQUENCE [LARGE SCALE GENOMIC DNA]</scope>
    <source>
        <strain evidence="2 3">CLA-JM-H44</strain>
    </source>
</reference>
<dbReference type="Proteomes" id="UP001489509">
    <property type="component" value="Unassembled WGS sequence"/>
</dbReference>
<accession>A0ABV1DXR0</accession>
<evidence type="ECO:0000313" key="2">
    <source>
        <dbReference type="EMBL" id="MEQ2439804.1"/>
    </source>
</evidence>
<comment type="caution">
    <text evidence="2">The sequence shown here is derived from an EMBL/GenBank/DDBJ whole genome shotgun (WGS) entry which is preliminary data.</text>
</comment>